<keyword evidence="3" id="KW-0175">Coiled coil</keyword>
<feature type="repeat" description="PPR" evidence="2">
    <location>
        <begin position="193"/>
        <end position="227"/>
    </location>
</feature>
<feature type="coiled-coil region" evidence="3">
    <location>
        <begin position="273"/>
        <end position="300"/>
    </location>
</feature>
<dbReference type="EMBL" id="GBSH01001465">
    <property type="protein sequence ID" value="JAG67561.1"/>
    <property type="molecule type" value="Transcribed_RNA"/>
</dbReference>
<dbReference type="PROSITE" id="PS51375">
    <property type="entry name" value="PPR"/>
    <property type="match status" value="4"/>
</dbReference>
<evidence type="ECO:0000256" key="3">
    <source>
        <dbReference type="SAM" id="Coils"/>
    </source>
</evidence>
<dbReference type="GO" id="GO:0003730">
    <property type="term" value="F:mRNA 3'-UTR binding"/>
    <property type="evidence" value="ECO:0007669"/>
    <property type="project" value="TreeGrafter"/>
</dbReference>
<evidence type="ECO:0000256" key="4">
    <source>
        <dbReference type="SAM" id="SignalP"/>
    </source>
</evidence>
<feature type="signal peptide" evidence="4">
    <location>
        <begin position="1"/>
        <end position="23"/>
    </location>
</feature>
<dbReference type="InterPro" id="IPR002885">
    <property type="entry name" value="PPR_rpt"/>
</dbReference>
<dbReference type="GO" id="GO:0070129">
    <property type="term" value="P:regulation of mitochondrial translation"/>
    <property type="evidence" value="ECO:0007669"/>
    <property type="project" value="TreeGrafter"/>
</dbReference>
<evidence type="ECO:0000256" key="2">
    <source>
        <dbReference type="PROSITE-ProRule" id="PRU00708"/>
    </source>
</evidence>
<dbReference type="GO" id="GO:0005739">
    <property type="term" value="C:mitochondrion"/>
    <property type="evidence" value="ECO:0007669"/>
    <property type="project" value="TreeGrafter"/>
</dbReference>
<feature type="repeat" description="PPR" evidence="2">
    <location>
        <begin position="228"/>
        <end position="262"/>
    </location>
</feature>
<dbReference type="InterPro" id="IPR033490">
    <property type="entry name" value="LRP130"/>
</dbReference>
<feature type="repeat" description="PPR" evidence="2">
    <location>
        <begin position="936"/>
        <end position="970"/>
    </location>
</feature>
<organism evidence="6">
    <name type="scientific">Philothamnus irregularis</name>
    <name type="common">brown tree snake</name>
    <dbReference type="NCBI Taxonomy" id="1899461"/>
    <lineage>
        <taxon>Eukaryota</taxon>
        <taxon>Metazoa</taxon>
        <taxon>Chordata</taxon>
        <taxon>Craniata</taxon>
        <taxon>Vertebrata</taxon>
        <taxon>Euteleostomi</taxon>
        <taxon>Lepidosauria</taxon>
        <taxon>Squamata</taxon>
        <taxon>Bifurcata</taxon>
        <taxon>Unidentata</taxon>
        <taxon>Episquamata</taxon>
        <taxon>Toxicofera</taxon>
        <taxon>Serpentes</taxon>
        <taxon>Colubroidea</taxon>
        <taxon>Colubridae</taxon>
        <taxon>Colubrinae</taxon>
        <taxon>Philothamnus</taxon>
    </lineage>
</organism>
<accession>A0A0B8RUE7</accession>
<dbReference type="InterPro" id="IPR033443">
    <property type="entry name" value="PROP1-like_PPR_dom"/>
</dbReference>
<protein>
    <submittedName>
        <fullName evidence="6">Leucine-rich PPR motif-containing protein, mitochondrial</fullName>
    </submittedName>
</protein>
<dbReference type="PANTHER" id="PTHR46669:SF1">
    <property type="entry name" value="LEUCINE-RICH PPR MOTIF-CONTAINING PROTEIN, MITOCHONDRIAL"/>
    <property type="match status" value="1"/>
</dbReference>
<dbReference type="Gene3D" id="1.25.40.10">
    <property type="entry name" value="Tetratricopeptide repeat domain"/>
    <property type="match status" value="3"/>
</dbReference>
<dbReference type="NCBIfam" id="TIGR00756">
    <property type="entry name" value="PPR"/>
    <property type="match status" value="1"/>
</dbReference>
<feature type="domain" description="PROP1-like PPR" evidence="5">
    <location>
        <begin position="219"/>
        <end position="326"/>
    </location>
</feature>
<name>A0A0B8RUE7_9SAUR</name>
<feature type="coiled-coil region" evidence="3">
    <location>
        <begin position="595"/>
        <end position="656"/>
    </location>
</feature>
<dbReference type="GO" id="GO:0005634">
    <property type="term" value="C:nucleus"/>
    <property type="evidence" value="ECO:0007669"/>
    <property type="project" value="TreeGrafter"/>
</dbReference>
<feature type="chain" id="PRO_5002124060" evidence="4">
    <location>
        <begin position="24"/>
        <end position="1377"/>
    </location>
</feature>
<evidence type="ECO:0000259" key="5">
    <source>
        <dbReference type="Pfam" id="PF17177"/>
    </source>
</evidence>
<proteinExistence type="predicted"/>
<evidence type="ECO:0000256" key="1">
    <source>
        <dbReference type="ARBA" id="ARBA00022737"/>
    </source>
</evidence>
<reference evidence="6" key="1">
    <citation type="journal article" date="2014" name="BMC Genomics">
        <title>RNA-seq and high-definition mass spectrometry reveal the complex and divergent venoms of two rear-fanged colubrid snakes.</title>
        <authorList>
            <person name="McGivern J.J."/>
            <person name="Wray K.P."/>
            <person name="Margres M.J."/>
            <person name="Couch M.E."/>
            <person name="Mackessy S.P."/>
            <person name="Rokyta D.R."/>
        </authorList>
    </citation>
    <scope>NUCLEOTIDE SEQUENCE</scope>
    <source>
        <tissue evidence="6">Venom gland</tissue>
    </source>
</reference>
<keyword evidence="4" id="KW-0732">Signal</keyword>
<dbReference type="PANTHER" id="PTHR46669">
    <property type="entry name" value="LEUCINE-RICH PPR MOTIF-CONTAINING PROTEIN, MITOCHONDRIAL"/>
    <property type="match status" value="1"/>
</dbReference>
<dbReference type="Pfam" id="PF17177">
    <property type="entry name" value="PPR_long"/>
    <property type="match status" value="1"/>
</dbReference>
<dbReference type="InterPro" id="IPR011990">
    <property type="entry name" value="TPR-like_helical_dom_sf"/>
</dbReference>
<sequence>MAGLLRSAVWLRSRLLLWRGGCALPGPVPSPLPSAALRRFNSNPSRAFLMYPSRLSTIAVQENRDVQEQLPIQQKQIQFFDWAFNKMDTSIRRHGCITKSLLEDIFHDACKTGFPNGNQALLLLRSCGSLLPELPPLERTALAHTMWTKLKDAGVVFDVSHYNALLKVYLQNEHDFSPDEFLTKMEEANVQPNRVTYQRLIAAYCNKGDIDGSSKILNIMKSKDLPITELIFSALVTGHAKAGDMDNAVNILSVMRDTKIEPGSETYLALLNAYAEKGNINQIEEELKNVERAEIYLSERDFMDIIFTLAKAGYSQYVQNILEKIKFSKESIPDVKNLCLRLITFNLEDSAFEVLRSVFVALGLTCEKHNTQCNFFLQHCINMETPLAKLKYFCSELKASNLHPSPLLSSLFFALEAKKTDFSIDIMKIIKEEGLCLKPHYFWPLLAQHQEKKNTEGVINVLKAMDELEVEPTIDTYLLYVFTNLDNLDPVHQRIQEKGNLLETNRFIAAEIRHEASRGRLDKVYQLLSSPSIWTTDRNHIRNSIILGFRRCTDVDLWNKITELLYMEEQKAEQETENIGRFLYSLIDNMTDSEVQDKEEQLRQYFHQLQKMNVTIPSTYYKGIRKVLIEYNVPNLIKSLMNSVNLEEKLQQLKAENKPIGDILKNCIVALCSEKNMQKALEIKAKYEFDMNVVGYGALIRLCCQNDNVEEAMNLKEEFCRKDSSDVLELNAYLELIKLLVKHERLDDAINILKEMKEKNVCIKDSAVTQCFHILNTVAFKGEVEKVNQLHEAMVDLLLPQSSVKLCSPLVTVHLKRDDLLTAVEVLFDCYRKYGGLPRLHEILCGLIEKGDTETVQKVFDFLTEEKKQMGMMFDLFFAFLATGKYKEAKKIIETPGLRAKSERMEWFANKCIANNNGESLEAMVTLTQNLFDCDRDKMYYSLLVLCRKNNDLEKAESVWTKMQEENIVPRSRTLHLLGHIFKANNQKIPFTVPENWYESDDDSAAVGLSQLPQQIYQVNEKIDQFCKNGNPTEAYKLFLKAKDVVLNVGSYNNLIKALLSHGSLTEAMEVKKIAENHIKGFVLNDAASSLLILTQVRRDYLKEAMSSLDTLIKNGKIPSQLATTRLVQAFAQKGDEESIREIEKLIEPLHGILKVPKMLFINNTALAHIKNNNCDAATEYIEEKFISRQLTEEANLSFVFKKLIEDKEETALEKLSAMAERLANQFGIYKPVTNLFLQYIEQERMNDAELLLQRNKAISEQKSYIIAFIIQKSRTKGQSKKVRTIRDLIPDFKDQDQLFHYLLKSYYLEKDVVSCKAVYEEMKAKNMELNDLCLKRLAVLLKEYGQPVPFPEPPESFTFYAEKLRNEKESHSSDDD</sequence>
<dbReference type="Pfam" id="PF01535">
    <property type="entry name" value="PPR"/>
    <property type="match status" value="5"/>
</dbReference>
<keyword evidence="1" id="KW-0677">Repeat</keyword>
<evidence type="ECO:0000313" key="6">
    <source>
        <dbReference type="EMBL" id="JAG67561.1"/>
    </source>
</evidence>
<feature type="repeat" description="PPR" evidence="2">
    <location>
        <begin position="729"/>
        <end position="763"/>
    </location>
</feature>
<dbReference type="Pfam" id="PF13812">
    <property type="entry name" value="PPR_3"/>
    <property type="match status" value="1"/>
</dbReference>